<name>A0ABR1UVI1_9PEZI</name>
<evidence type="ECO:0000256" key="1">
    <source>
        <dbReference type="SAM" id="MobiDB-lite"/>
    </source>
</evidence>
<dbReference type="Gene3D" id="3.40.50.410">
    <property type="entry name" value="von Willebrand factor, type A domain"/>
    <property type="match status" value="1"/>
</dbReference>
<organism evidence="2 3">
    <name type="scientific">Apiospora phragmitis</name>
    <dbReference type="NCBI Taxonomy" id="2905665"/>
    <lineage>
        <taxon>Eukaryota</taxon>
        <taxon>Fungi</taxon>
        <taxon>Dikarya</taxon>
        <taxon>Ascomycota</taxon>
        <taxon>Pezizomycotina</taxon>
        <taxon>Sordariomycetes</taxon>
        <taxon>Xylariomycetidae</taxon>
        <taxon>Amphisphaeriales</taxon>
        <taxon>Apiosporaceae</taxon>
        <taxon>Apiospora</taxon>
    </lineage>
</organism>
<sequence>MDNITPNVKDFIKRFMLVPHSERIDTKSLHRFFSYEIQRQMHQGTDQDSLRPPGARFGACSSDSPRLPPDLPPIQTRNLSLNQERPHTGDTATPDLLLKVPSTANNNPSPVTSDTRNDEDRPPSITVEDVNAWLASKRRDPIPGMKQVMQEIKDRDQLFVVDDSKTMAQHKSRLYLTIKALLAFACQIDPDRVEIVFTSDPSKVVRDRRMFGGAEYLARKVLDHFDNGILGASTNMESKLGDIMHRYVPVEGLKRASIYVMTDAVWQPSSESGGGVESTLRNLIMRLKQHGKDRHCVTFQFIRFGDDPVGLRRLRYLDDDLAREAGMEDLYVDTGPPYGPCRFGRNTLPPEKYEMLKSVLITSPSSDIVDYREYDENVPHMLVGAYSRLYDAQDGHVDPKNRGLTTPLEMPNMGRRKSKFFSRRLFGG</sequence>
<reference evidence="2 3" key="1">
    <citation type="submission" date="2023-01" db="EMBL/GenBank/DDBJ databases">
        <title>Analysis of 21 Apiospora genomes using comparative genomics revels a genus with tremendous synthesis potential of carbohydrate active enzymes and secondary metabolites.</title>
        <authorList>
            <person name="Sorensen T."/>
        </authorList>
    </citation>
    <scope>NUCLEOTIDE SEQUENCE [LARGE SCALE GENOMIC DNA]</scope>
    <source>
        <strain evidence="2 3">CBS 135458</strain>
    </source>
</reference>
<dbReference type="RefSeq" id="XP_066715110.1">
    <property type="nucleotide sequence ID" value="XM_066859623.1"/>
</dbReference>
<evidence type="ECO:0000313" key="3">
    <source>
        <dbReference type="Proteomes" id="UP001480595"/>
    </source>
</evidence>
<feature type="region of interest" description="Disordered" evidence="1">
    <location>
        <begin position="43"/>
        <end position="124"/>
    </location>
</feature>
<dbReference type="Proteomes" id="UP001480595">
    <property type="component" value="Unassembled WGS sequence"/>
</dbReference>
<dbReference type="EMBL" id="JAQQWL010000008">
    <property type="protein sequence ID" value="KAK8061848.1"/>
    <property type="molecule type" value="Genomic_DNA"/>
</dbReference>
<comment type="caution">
    <text evidence="2">The sequence shown here is derived from an EMBL/GenBank/DDBJ whole genome shotgun (WGS) entry which is preliminary data.</text>
</comment>
<evidence type="ECO:0000313" key="2">
    <source>
        <dbReference type="EMBL" id="KAK8061848.1"/>
    </source>
</evidence>
<accession>A0ABR1UVI1</accession>
<proteinExistence type="predicted"/>
<keyword evidence="3" id="KW-1185">Reference proteome</keyword>
<feature type="compositionally biased region" description="Polar residues" evidence="1">
    <location>
        <begin position="102"/>
        <end position="114"/>
    </location>
</feature>
<dbReference type="GeneID" id="92092686"/>
<protein>
    <submittedName>
        <fullName evidence="2">Kinase-like domain-containing protein</fullName>
    </submittedName>
</protein>
<dbReference type="InterPro" id="IPR036465">
    <property type="entry name" value="vWFA_dom_sf"/>
</dbReference>
<gene>
    <name evidence="2" type="ORF">PG994_008214</name>
</gene>
<dbReference type="SUPFAM" id="SSF53300">
    <property type="entry name" value="vWA-like"/>
    <property type="match status" value="1"/>
</dbReference>